<proteinExistence type="inferred from homology"/>
<dbReference type="PRINTS" id="PR01438">
    <property type="entry name" value="UNVRSLSTRESS"/>
</dbReference>
<dbReference type="InterPro" id="IPR006016">
    <property type="entry name" value="UspA"/>
</dbReference>
<reference evidence="3" key="2">
    <citation type="submission" date="2021-04" db="EMBL/GenBank/DDBJ databases">
        <authorList>
            <person name="Zhang T."/>
            <person name="Zhang Y."/>
            <person name="Lu D."/>
            <person name="Zuo D."/>
            <person name="Du Z."/>
        </authorList>
    </citation>
    <scope>NUCLEOTIDE SEQUENCE</scope>
    <source>
        <strain evidence="3">JR1</strain>
    </source>
</reference>
<dbReference type="PANTHER" id="PTHR46268">
    <property type="entry name" value="STRESS RESPONSE PROTEIN NHAX"/>
    <property type="match status" value="1"/>
</dbReference>
<dbReference type="EMBL" id="JAGTAR010000045">
    <property type="protein sequence ID" value="MBR8537999.1"/>
    <property type="molecule type" value="Genomic_DNA"/>
</dbReference>
<organism evidence="3 4">
    <name type="scientific">Carboxylicivirga sediminis</name>
    <dbReference type="NCBI Taxonomy" id="2006564"/>
    <lineage>
        <taxon>Bacteria</taxon>
        <taxon>Pseudomonadati</taxon>
        <taxon>Bacteroidota</taxon>
        <taxon>Bacteroidia</taxon>
        <taxon>Marinilabiliales</taxon>
        <taxon>Marinilabiliaceae</taxon>
        <taxon>Carboxylicivirga</taxon>
    </lineage>
</organism>
<sequence>MKLLENILVPVKVSEVSKAQMAVAVELAKKFKSQLLLLQVLPLEAKNSNVKGIIEKYVEDDFAELLNRMKDAGVHAEKLIAYGNMFEQIIRLGEEHKVNLTLIPDDFHLSDNQQSVDYMVEKLLRKSEKPVWVVKENSRVVPSSILCPVDFSDASARALTNAIKIARIFKAKLNVLNVFEPLEEMYSLRYKVDYDEENRVLEQENTDSFQLFLKQFNFIDVNYELITLQGQPYKKILEFAKQHQVDILFMGATGKTFFQRLLLGSVTELVVRDLPCSIVVTKSENILNLKIEQDITDLEKLLSNAIKLEEAGFYADAIEQVNAALKINDLHLPAIYALVRLYSKTDNQEMADVYNKKADEILKRLWNKKIELEIRKGMEQS</sequence>
<dbReference type="PANTHER" id="PTHR46268:SF6">
    <property type="entry name" value="UNIVERSAL STRESS PROTEIN UP12"/>
    <property type="match status" value="1"/>
</dbReference>
<comment type="caution">
    <text evidence="3">The sequence shown here is derived from an EMBL/GenBank/DDBJ whole genome shotgun (WGS) entry which is preliminary data.</text>
</comment>
<name>A0A941F7M3_9BACT</name>
<dbReference type="RefSeq" id="WP_212193022.1">
    <property type="nucleotide sequence ID" value="NZ_JAGTAR010000045.1"/>
</dbReference>
<feature type="domain" description="UspA" evidence="2">
    <location>
        <begin position="5"/>
        <end position="135"/>
    </location>
</feature>
<reference evidence="3" key="1">
    <citation type="journal article" date="2018" name="Int. J. Syst. Evol. Microbiol.">
        <title>Carboxylicivirga sediminis sp. nov., isolated from coastal sediment.</title>
        <authorList>
            <person name="Wang F.Q."/>
            <person name="Ren L.H."/>
            <person name="Zou R.J."/>
            <person name="Sun Y.Z."/>
            <person name="Liu X.J."/>
            <person name="Jiang F."/>
            <person name="Liu L.J."/>
        </authorList>
    </citation>
    <scope>NUCLEOTIDE SEQUENCE</scope>
    <source>
        <strain evidence="3">JR1</strain>
    </source>
</reference>
<dbReference type="InterPro" id="IPR011990">
    <property type="entry name" value="TPR-like_helical_dom_sf"/>
</dbReference>
<dbReference type="CDD" id="cd00293">
    <property type="entry name" value="USP-like"/>
    <property type="match status" value="1"/>
</dbReference>
<dbReference type="SUPFAM" id="SSF48452">
    <property type="entry name" value="TPR-like"/>
    <property type="match status" value="1"/>
</dbReference>
<gene>
    <name evidence="3" type="ORF">KDU71_20690</name>
</gene>
<evidence type="ECO:0000313" key="3">
    <source>
        <dbReference type="EMBL" id="MBR8537999.1"/>
    </source>
</evidence>
<keyword evidence="4" id="KW-1185">Reference proteome</keyword>
<feature type="domain" description="UspA" evidence="2">
    <location>
        <begin position="145"/>
        <end position="282"/>
    </location>
</feature>
<protein>
    <submittedName>
        <fullName evidence="3">Universal stress protein</fullName>
    </submittedName>
</protein>
<dbReference type="InterPro" id="IPR006015">
    <property type="entry name" value="Universal_stress_UspA"/>
</dbReference>
<evidence type="ECO:0000313" key="4">
    <source>
        <dbReference type="Proteomes" id="UP000679220"/>
    </source>
</evidence>
<accession>A0A941F7M3</accession>
<dbReference type="Pfam" id="PF00582">
    <property type="entry name" value="Usp"/>
    <property type="match status" value="2"/>
</dbReference>
<evidence type="ECO:0000256" key="1">
    <source>
        <dbReference type="ARBA" id="ARBA00008791"/>
    </source>
</evidence>
<comment type="similarity">
    <text evidence="1">Belongs to the universal stress protein A family.</text>
</comment>
<dbReference type="Gene3D" id="3.40.50.620">
    <property type="entry name" value="HUPs"/>
    <property type="match status" value="2"/>
</dbReference>
<dbReference type="Proteomes" id="UP000679220">
    <property type="component" value="Unassembled WGS sequence"/>
</dbReference>
<dbReference type="InterPro" id="IPR014729">
    <property type="entry name" value="Rossmann-like_a/b/a_fold"/>
</dbReference>
<dbReference type="SUPFAM" id="SSF52402">
    <property type="entry name" value="Adenine nucleotide alpha hydrolases-like"/>
    <property type="match status" value="2"/>
</dbReference>
<dbReference type="AlphaFoldDB" id="A0A941F7M3"/>
<evidence type="ECO:0000259" key="2">
    <source>
        <dbReference type="Pfam" id="PF00582"/>
    </source>
</evidence>